<feature type="region of interest" description="Disordered" evidence="6">
    <location>
        <begin position="345"/>
        <end position="367"/>
    </location>
</feature>
<keyword evidence="4 7" id="KW-0472">Membrane</keyword>
<dbReference type="EMBL" id="KE721311">
    <property type="protein sequence ID" value="ERF70518.1"/>
    <property type="molecule type" value="Genomic_DNA"/>
</dbReference>
<feature type="transmembrane region" description="Helical" evidence="7">
    <location>
        <begin position="273"/>
        <end position="299"/>
    </location>
</feature>
<dbReference type="Proteomes" id="UP000019373">
    <property type="component" value="Unassembled WGS sequence"/>
</dbReference>
<dbReference type="InterPro" id="IPR011009">
    <property type="entry name" value="Kinase-like_dom_sf"/>
</dbReference>
<keyword evidence="2 7" id="KW-0812">Transmembrane</keyword>
<dbReference type="Pfam" id="PF20684">
    <property type="entry name" value="Fung_rhodopsin"/>
    <property type="match status" value="1"/>
</dbReference>
<dbReference type="GO" id="GO:0016020">
    <property type="term" value="C:membrane"/>
    <property type="evidence" value="ECO:0007669"/>
    <property type="project" value="UniProtKB-SubCell"/>
</dbReference>
<feature type="transmembrane region" description="Helical" evidence="7">
    <location>
        <begin position="127"/>
        <end position="146"/>
    </location>
</feature>
<comment type="subcellular location">
    <subcellularLocation>
        <location evidence="1">Membrane</location>
        <topology evidence="1">Multi-pass membrane protein</topology>
    </subcellularLocation>
</comment>
<keyword evidence="11" id="KW-1185">Reference proteome</keyword>
<dbReference type="RefSeq" id="XP_007803871.1">
    <property type="nucleotide sequence ID" value="XM_007805680.1"/>
</dbReference>
<dbReference type="Pfam" id="PF01636">
    <property type="entry name" value="APH"/>
    <property type="match status" value="1"/>
</dbReference>
<dbReference type="InterPro" id="IPR002575">
    <property type="entry name" value="Aminoglycoside_PTrfase"/>
</dbReference>
<dbReference type="InterPro" id="IPR049326">
    <property type="entry name" value="Rhodopsin_dom_fungi"/>
</dbReference>
<feature type="domain" description="Rhodopsin" evidence="9">
    <location>
        <begin position="51"/>
        <end position="300"/>
    </location>
</feature>
<evidence type="ECO:0000259" key="8">
    <source>
        <dbReference type="Pfam" id="PF01636"/>
    </source>
</evidence>
<dbReference type="AlphaFoldDB" id="U1GEJ1"/>
<dbReference type="Gene3D" id="3.90.1200.10">
    <property type="match status" value="1"/>
</dbReference>
<feature type="compositionally biased region" description="Polar residues" evidence="6">
    <location>
        <begin position="345"/>
        <end position="360"/>
    </location>
</feature>
<reference evidence="11" key="1">
    <citation type="journal article" date="2014" name="BMC Genomics">
        <title>Genome characteristics reveal the impact of lichenization on lichen-forming fungus Endocarpon pusillum Hedwig (Verrucariales, Ascomycota).</title>
        <authorList>
            <person name="Wang Y.-Y."/>
            <person name="Liu B."/>
            <person name="Zhang X.-Y."/>
            <person name="Zhou Q.-M."/>
            <person name="Zhang T."/>
            <person name="Li H."/>
            <person name="Yu Y.-F."/>
            <person name="Zhang X.-L."/>
            <person name="Hao X.-Y."/>
            <person name="Wang M."/>
            <person name="Wang L."/>
            <person name="Wei J.-C."/>
        </authorList>
    </citation>
    <scope>NUCLEOTIDE SEQUENCE [LARGE SCALE GENOMIC DNA]</scope>
    <source>
        <strain evidence="11">Z07020 / HMAS-L-300199</strain>
    </source>
</reference>
<dbReference type="OrthoDB" id="8300194at2759"/>
<feature type="transmembrane region" description="Helical" evidence="7">
    <location>
        <begin position="32"/>
        <end position="53"/>
    </location>
</feature>
<evidence type="ECO:0000313" key="11">
    <source>
        <dbReference type="Proteomes" id="UP000019373"/>
    </source>
</evidence>
<feature type="transmembrane region" description="Helical" evidence="7">
    <location>
        <begin position="200"/>
        <end position="226"/>
    </location>
</feature>
<evidence type="ECO:0000256" key="2">
    <source>
        <dbReference type="ARBA" id="ARBA00022692"/>
    </source>
</evidence>
<keyword evidence="3 7" id="KW-1133">Transmembrane helix</keyword>
<evidence type="ECO:0000256" key="5">
    <source>
        <dbReference type="ARBA" id="ARBA00038359"/>
    </source>
</evidence>
<dbReference type="GeneID" id="19242259"/>
<evidence type="ECO:0000259" key="9">
    <source>
        <dbReference type="Pfam" id="PF20684"/>
    </source>
</evidence>
<organism evidence="10 11">
    <name type="scientific">Endocarpon pusillum (strain Z07020 / HMAS-L-300199)</name>
    <name type="common">Lichen-forming fungus</name>
    <dbReference type="NCBI Taxonomy" id="1263415"/>
    <lineage>
        <taxon>Eukaryota</taxon>
        <taxon>Fungi</taxon>
        <taxon>Dikarya</taxon>
        <taxon>Ascomycota</taxon>
        <taxon>Pezizomycotina</taxon>
        <taxon>Eurotiomycetes</taxon>
        <taxon>Chaetothyriomycetidae</taxon>
        <taxon>Verrucariales</taxon>
        <taxon>Verrucariaceae</taxon>
        <taxon>Endocarpon</taxon>
    </lineage>
</organism>
<evidence type="ECO:0000256" key="3">
    <source>
        <dbReference type="ARBA" id="ARBA00022989"/>
    </source>
</evidence>
<evidence type="ECO:0000256" key="4">
    <source>
        <dbReference type="ARBA" id="ARBA00023136"/>
    </source>
</evidence>
<dbReference type="eggNOG" id="ENOG502SMK9">
    <property type="taxonomic scope" value="Eukaryota"/>
</dbReference>
<dbReference type="PANTHER" id="PTHR33048">
    <property type="entry name" value="PTH11-LIKE INTEGRAL MEMBRANE PROTEIN (AFU_ORTHOLOGUE AFUA_5G11245)"/>
    <property type="match status" value="1"/>
</dbReference>
<feature type="domain" description="Aminoglycoside phosphotransferase" evidence="8">
    <location>
        <begin position="379"/>
        <end position="515"/>
    </location>
</feature>
<sequence>MDPSIPPDQMPAGVPPPGIVPNFVDPPSNTQAIIVLNAVLIPITTIFVVTRLWSNLHTVRRVGWDDAMIFTFTTAGLNIDGKFNQLPCHHKVALPNTFQAAKYARHIWDIPLSWINAAYLKKASIRYSLSTVTTLFAKMGILLLYLRIFTINRTYRWLIYAGMIGDFCLYAPCPFLTYVFCTPKSADWSLLNSQACKDTLTWFLAQAVLVVVLDLYILILPIPMVLRLNLSRRKKIGVVSVFATASIGVIASVITLVFRQRLWKSTDLLWDVAYQFIFIAIENYLAIIVSSMPAFAAFFKTFVANSIMLQSFASRLIANSPSLSVGFFKNSSVSRSKRYASRQSFSLGPYSSNKSDSISNLREPPDTTIPISAVAEEWEEDNGTYFMLSKRIAGEPLNTAWAEMSRDERERVAKQTADLLLELREPQAPLMQSLDGQPLYSAFLFPNGYGLPHGPLSSDHELWAEVINALEGVPDKACQQLRRRMPSAAPYTFTHGDLTDVNIMVENSDLTGILD</sequence>
<protein>
    <submittedName>
        <fullName evidence="10">Uncharacterized protein</fullName>
    </submittedName>
</protein>
<dbReference type="InterPro" id="IPR052337">
    <property type="entry name" value="SAT4-like"/>
</dbReference>
<evidence type="ECO:0000313" key="10">
    <source>
        <dbReference type="EMBL" id="ERF70518.1"/>
    </source>
</evidence>
<gene>
    <name evidence="10" type="ORF">EPUS_07375</name>
</gene>
<feature type="transmembrane region" description="Helical" evidence="7">
    <location>
        <begin position="238"/>
        <end position="258"/>
    </location>
</feature>
<evidence type="ECO:0000256" key="7">
    <source>
        <dbReference type="SAM" id="Phobius"/>
    </source>
</evidence>
<accession>U1GEJ1</accession>
<evidence type="ECO:0000256" key="1">
    <source>
        <dbReference type="ARBA" id="ARBA00004141"/>
    </source>
</evidence>
<comment type="similarity">
    <text evidence="5">Belongs to the SAT4 family.</text>
</comment>
<dbReference type="PANTHER" id="PTHR33048:SF158">
    <property type="entry name" value="MEMBRANE PROTEIN PTH11-LIKE, PUTATIVE-RELATED"/>
    <property type="match status" value="1"/>
</dbReference>
<name>U1GEJ1_ENDPU</name>
<dbReference type="HOGENOM" id="CLU_528953_0_0_1"/>
<evidence type="ECO:0000256" key="6">
    <source>
        <dbReference type="SAM" id="MobiDB-lite"/>
    </source>
</evidence>
<dbReference type="SUPFAM" id="SSF56112">
    <property type="entry name" value="Protein kinase-like (PK-like)"/>
    <property type="match status" value="1"/>
</dbReference>
<feature type="transmembrane region" description="Helical" evidence="7">
    <location>
        <begin position="158"/>
        <end position="180"/>
    </location>
</feature>
<proteinExistence type="inferred from homology"/>